<reference evidence="1 2" key="1">
    <citation type="submission" date="2021-01" db="EMBL/GenBank/DDBJ databases">
        <title>Chromosome-level genome assembly of a human fungal pathogen reveals clustering of transcriptionally co-regulated genes.</title>
        <authorList>
            <person name="Voorhies M."/>
            <person name="Cohen S."/>
            <person name="Shea T.P."/>
            <person name="Petrus S."/>
            <person name="Munoz J.F."/>
            <person name="Poplawski S."/>
            <person name="Goldman W.E."/>
            <person name="Michael T."/>
            <person name="Cuomo C.A."/>
            <person name="Sil A."/>
            <person name="Beyhan S."/>
        </authorList>
    </citation>
    <scope>NUCLEOTIDE SEQUENCE [LARGE SCALE GENOMIC DNA]</scope>
    <source>
        <strain evidence="1 2">G184AR</strain>
    </source>
</reference>
<dbReference type="Proteomes" id="UP000670092">
    <property type="component" value="Unassembled WGS sequence"/>
</dbReference>
<evidence type="ECO:0000313" key="1">
    <source>
        <dbReference type="EMBL" id="KAG5296307.1"/>
    </source>
</evidence>
<dbReference type="EMBL" id="JAEVHI010000003">
    <property type="protein sequence ID" value="KAG5296307.1"/>
    <property type="molecule type" value="Genomic_DNA"/>
</dbReference>
<protein>
    <submittedName>
        <fullName evidence="1">Uncharacterized protein</fullName>
    </submittedName>
</protein>
<accession>A0A8H7YUD3</accession>
<name>A0A8H7YUD3_AJECA</name>
<proteinExistence type="predicted"/>
<dbReference type="AlphaFoldDB" id="A0A8H7YUD3"/>
<organism evidence="1 2">
    <name type="scientific">Ajellomyces capsulatus</name>
    <name type="common">Darling's disease fungus</name>
    <name type="synonym">Histoplasma capsulatum</name>
    <dbReference type="NCBI Taxonomy" id="5037"/>
    <lineage>
        <taxon>Eukaryota</taxon>
        <taxon>Fungi</taxon>
        <taxon>Dikarya</taxon>
        <taxon>Ascomycota</taxon>
        <taxon>Pezizomycotina</taxon>
        <taxon>Eurotiomycetes</taxon>
        <taxon>Eurotiomycetidae</taxon>
        <taxon>Onygenales</taxon>
        <taxon>Ajellomycetaceae</taxon>
        <taxon>Histoplasma</taxon>
    </lineage>
</organism>
<sequence length="123" mass="14059">MMAARRTYTSHKSTNICSCWWGGDIRYPGTRSEKRKGERRGSGCKYLSIQRSPKLRLSTTPKRVQGSYQSTYLALLRTTTPGARWIQISLEKQSVCRNILLCLTFIYLDHSLTVRRFGGPLIA</sequence>
<evidence type="ECO:0000313" key="2">
    <source>
        <dbReference type="Proteomes" id="UP000670092"/>
    </source>
</evidence>
<comment type="caution">
    <text evidence="1">The sequence shown here is derived from an EMBL/GenBank/DDBJ whole genome shotgun (WGS) entry which is preliminary data.</text>
</comment>
<gene>
    <name evidence="1" type="ORF">I7I52_06921</name>
</gene>
<dbReference type="VEuPathDB" id="FungiDB:I7I52_06921"/>